<evidence type="ECO:0000259" key="4">
    <source>
        <dbReference type="PROSITE" id="PS50974"/>
    </source>
</evidence>
<dbReference type="PANTHER" id="PTHR45833:SF1">
    <property type="entry name" value="METHIONINE SYNTHASE"/>
    <property type="match status" value="1"/>
</dbReference>
<dbReference type="GO" id="GO:0046653">
    <property type="term" value="P:tetrahydrofolate metabolic process"/>
    <property type="evidence" value="ECO:0007669"/>
    <property type="project" value="TreeGrafter"/>
</dbReference>
<gene>
    <name evidence="5" type="ORF">B1A_10113</name>
</gene>
<dbReference type="InterPro" id="IPR050554">
    <property type="entry name" value="Met_Synthase/Corrinoid"/>
</dbReference>
<dbReference type="InterPro" id="IPR037010">
    <property type="entry name" value="VitB12-dep_Met_synth_activ_sf"/>
</dbReference>
<keyword evidence="1" id="KW-0479">Metal-binding</keyword>
<dbReference type="GO" id="GO:0008705">
    <property type="term" value="F:methionine synthase activity"/>
    <property type="evidence" value="ECO:0007669"/>
    <property type="project" value="UniProtKB-EC"/>
</dbReference>
<dbReference type="PANTHER" id="PTHR45833">
    <property type="entry name" value="METHIONINE SYNTHASE"/>
    <property type="match status" value="1"/>
</dbReference>
<evidence type="ECO:0000256" key="2">
    <source>
        <dbReference type="ARBA" id="ARBA00023285"/>
    </source>
</evidence>
<keyword evidence="5" id="KW-0489">Methyltransferase</keyword>
<keyword evidence="2" id="KW-0170">Cobalt</keyword>
<feature type="domain" description="AdoMet activation" evidence="4">
    <location>
        <begin position="1"/>
        <end position="140"/>
    </location>
</feature>
<reference evidence="5" key="2">
    <citation type="journal article" date="2014" name="ISME J.">
        <title>Microbial stratification in low pH oxic and suboxic macroscopic growths along an acid mine drainage.</title>
        <authorList>
            <person name="Mendez-Garcia C."/>
            <person name="Mesa V."/>
            <person name="Sprenger R.R."/>
            <person name="Richter M."/>
            <person name="Diez M.S."/>
            <person name="Solano J."/>
            <person name="Bargiela R."/>
            <person name="Golyshina O.V."/>
            <person name="Manteca A."/>
            <person name="Ramos J.L."/>
            <person name="Gallego J.R."/>
            <person name="Llorente I."/>
            <person name="Martins Dos Santos V.A."/>
            <person name="Jensen O.N."/>
            <person name="Pelaez A.I."/>
            <person name="Sanchez J."/>
            <person name="Ferrer M."/>
        </authorList>
    </citation>
    <scope>NUCLEOTIDE SEQUENCE</scope>
</reference>
<evidence type="ECO:0000256" key="3">
    <source>
        <dbReference type="SAM" id="MobiDB-lite"/>
    </source>
</evidence>
<proteinExistence type="predicted"/>
<dbReference type="InterPro" id="IPR004223">
    <property type="entry name" value="VitB12-dep_Met_synth_activ_dom"/>
</dbReference>
<dbReference type="GO" id="GO:0005829">
    <property type="term" value="C:cytosol"/>
    <property type="evidence" value="ECO:0007669"/>
    <property type="project" value="TreeGrafter"/>
</dbReference>
<sequence>HPQGACRPPGRGRRRALPRAGASRVVGICRRGADDERGVDRRDIPRYPPAPGYPACPDHTEKAKLWRLLDVERRAGIRLTESFAMYPTAAVSGWYLAHPEAHYFAVGKIDRDQVEDYARRKGVSVAEAEKWLSPNLGYVA</sequence>
<feature type="region of interest" description="Disordered" evidence="3">
    <location>
        <begin position="37"/>
        <end position="56"/>
    </location>
</feature>
<organism evidence="5">
    <name type="scientific">mine drainage metagenome</name>
    <dbReference type="NCBI Taxonomy" id="410659"/>
    <lineage>
        <taxon>unclassified sequences</taxon>
        <taxon>metagenomes</taxon>
        <taxon>ecological metagenomes</taxon>
    </lineage>
</organism>
<dbReference type="EMBL" id="AUZX01007200">
    <property type="protein sequence ID" value="EQD60503.1"/>
    <property type="molecule type" value="Genomic_DNA"/>
</dbReference>
<protein>
    <submittedName>
        <fullName evidence="5">B12-dependent methionine synthase</fullName>
        <ecNumber evidence="5">2.1.1.13</ecNumber>
    </submittedName>
</protein>
<evidence type="ECO:0000313" key="5">
    <source>
        <dbReference type="EMBL" id="EQD60503.1"/>
    </source>
</evidence>
<dbReference type="GO" id="GO:0050667">
    <property type="term" value="P:homocysteine metabolic process"/>
    <property type="evidence" value="ECO:0007669"/>
    <property type="project" value="TreeGrafter"/>
</dbReference>
<evidence type="ECO:0000256" key="1">
    <source>
        <dbReference type="ARBA" id="ARBA00022723"/>
    </source>
</evidence>
<name>T1AVX4_9ZZZZ</name>
<dbReference type="GO" id="GO:0046872">
    <property type="term" value="F:metal ion binding"/>
    <property type="evidence" value="ECO:0007669"/>
    <property type="project" value="UniProtKB-KW"/>
</dbReference>
<comment type="caution">
    <text evidence="5">The sequence shown here is derived from an EMBL/GenBank/DDBJ whole genome shotgun (WGS) entry which is preliminary data.</text>
</comment>
<dbReference type="Gene3D" id="3.10.196.10">
    <property type="entry name" value="Vitamin B12-dependent methionine synthase, activation domain"/>
    <property type="match status" value="1"/>
</dbReference>
<feature type="region of interest" description="Disordered" evidence="3">
    <location>
        <begin position="1"/>
        <end position="21"/>
    </location>
</feature>
<accession>T1AVX4</accession>
<dbReference type="AlphaFoldDB" id="T1AVX4"/>
<dbReference type="PROSITE" id="PS50974">
    <property type="entry name" value="ADOMET_ACTIVATION"/>
    <property type="match status" value="1"/>
</dbReference>
<keyword evidence="5" id="KW-0808">Transferase</keyword>
<dbReference type="Pfam" id="PF02965">
    <property type="entry name" value="Met_synt_B12"/>
    <property type="match status" value="1"/>
</dbReference>
<reference evidence="5" key="1">
    <citation type="submission" date="2013-08" db="EMBL/GenBank/DDBJ databases">
        <authorList>
            <person name="Mendez C."/>
            <person name="Richter M."/>
            <person name="Ferrer M."/>
            <person name="Sanchez J."/>
        </authorList>
    </citation>
    <scope>NUCLEOTIDE SEQUENCE</scope>
</reference>
<feature type="non-terminal residue" evidence="5">
    <location>
        <position position="1"/>
    </location>
</feature>
<dbReference type="EC" id="2.1.1.13" evidence="5"/>
<dbReference type="SUPFAM" id="SSF56507">
    <property type="entry name" value="Methionine synthase activation domain-like"/>
    <property type="match status" value="1"/>
</dbReference>
<dbReference type="GO" id="GO:0032259">
    <property type="term" value="P:methylation"/>
    <property type="evidence" value="ECO:0007669"/>
    <property type="project" value="UniProtKB-KW"/>
</dbReference>